<feature type="non-terminal residue" evidence="5">
    <location>
        <position position="1"/>
    </location>
</feature>
<name>A0A836G648_9HYME</name>
<dbReference type="GO" id="GO:0050750">
    <property type="term" value="F:low-density lipoprotein particle receptor binding"/>
    <property type="evidence" value="ECO:0007669"/>
    <property type="project" value="InterPro"/>
</dbReference>
<feature type="domain" description="Alpha-2-macroglobulin RAP C-terminal" evidence="4">
    <location>
        <begin position="232"/>
        <end position="352"/>
    </location>
</feature>
<feature type="transmembrane region" description="Helical" evidence="1">
    <location>
        <begin position="184"/>
        <end position="205"/>
    </location>
</feature>
<dbReference type="InterPro" id="IPR010483">
    <property type="entry name" value="Alpha_2_MRAP_C"/>
</dbReference>
<feature type="signal peptide" evidence="2">
    <location>
        <begin position="1"/>
        <end position="17"/>
    </location>
</feature>
<sequence length="352" mass="41226">MIFLNAKFIFLINLGLSVHISIGENKYHKYSAEANKDKYVDSSQFPTSLRDLDLPFRMAKLNVLWAKAKNRLTDNKLQSIFSDLKIHDKEEIAYKHFRFAGKDSDGLEEAHLRQKLIGIMSTYDLLEHFADTEDPKLLKTHKALNDGSNYVAKDVFNDIRLNKLWAKAEMAGFTGRFTSVLSYVIKYICMCICVYELIFRLILFLKIKINIFRLKILKQMNFNIKIISLFLFREKHLELRNGIDHLDRLTAKGPNYKEFIEPKVQGLWKTALEAKFSPEELASLKEELLHYESRLLKLRHLHAEEALEAAQKKQLHDLENSTAEQHIKKHIRTVQKLHMDLETKIMQKHTEL</sequence>
<dbReference type="InterPro" id="IPR036744">
    <property type="entry name" value="RAP_sf"/>
</dbReference>
<evidence type="ECO:0000256" key="1">
    <source>
        <dbReference type="SAM" id="Phobius"/>
    </source>
</evidence>
<keyword evidence="1" id="KW-0472">Membrane</keyword>
<dbReference type="OrthoDB" id="5817428at2759"/>
<dbReference type="AlphaFoldDB" id="A0A836G648"/>
<dbReference type="GO" id="GO:0005783">
    <property type="term" value="C:endoplasmic reticulum"/>
    <property type="evidence" value="ECO:0007669"/>
    <property type="project" value="InterPro"/>
</dbReference>
<keyword evidence="1" id="KW-1133">Transmembrane helix</keyword>
<dbReference type="PANTHER" id="PTHR16560:SF2">
    <property type="entry name" value="ALPHA-2-MACROGLOBULIN RECEPTOR-ASSOCIATED PROTEIN"/>
    <property type="match status" value="1"/>
</dbReference>
<protein>
    <submittedName>
        <fullName evidence="5">AMRP protein</fullName>
    </submittedName>
</protein>
<feature type="non-terminal residue" evidence="5">
    <location>
        <position position="352"/>
    </location>
</feature>
<dbReference type="GO" id="GO:0048259">
    <property type="term" value="P:regulation of receptor-mediated endocytosis"/>
    <property type="evidence" value="ECO:0007669"/>
    <property type="project" value="TreeGrafter"/>
</dbReference>
<dbReference type="Gene3D" id="1.20.81.10">
    <property type="entry name" value="RAP domain"/>
    <property type="match status" value="2"/>
</dbReference>
<evidence type="ECO:0000259" key="4">
    <source>
        <dbReference type="Pfam" id="PF06401"/>
    </source>
</evidence>
<proteinExistence type="predicted"/>
<dbReference type="InterPro" id="IPR038003">
    <property type="entry name" value="A2-macroglobuin_RAP"/>
</dbReference>
<evidence type="ECO:0000313" key="5">
    <source>
        <dbReference type="EMBL" id="KAG5332777.1"/>
    </source>
</evidence>
<accession>A0A836G648</accession>
<keyword evidence="2" id="KW-0732">Signal</keyword>
<dbReference type="InterPro" id="IPR009066">
    <property type="entry name" value="MG_RAP_rcpt_1"/>
</dbReference>
<reference evidence="5 6" key="1">
    <citation type="submission" date="2020-02" db="EMBL/GenBank/DDBJ databases">
        <title>Relaxed selection underlies rapid genomic changes in the transitions from sociality to social parasitism in ants.</title>
        <authorList>
            <person name="Bi X."/>
        </authorList>
    </citation>
    <scope>NUCLEOTIDE SEQUENCE [LARGE SCALE GENOMIC DNA]</scope>
    <source>
        <strain evidence="5">BGI-DK2014b</strain>
        <tissue evidence="5">Whole body</tissue>
    </source>
</reference>
<organism evidence="5 6">
    <name type="scientific">Acromyrmex heyeri</name>
    <dbReference type="NCBI Taxonomy" id="230685"/>
    <lineage>
        <taxon>Eukaryota</taxon>
        <taxon>Metazoa</taxon>
        <taxon>Ecdysozoa</taxon>
        <taxon>Arthropoda</taxon>
        <taxon>Hexapoda</taxon>
        <taxon>Insecta</taxon>
        <taxon>Pterygota</taxon>
        <taxon>Neoptera</taxon>
        <taxon>Endopterygota</taxon>
        <taxon>Hymenoptera</taxon>
        <taxon>Apocrita</taxon>
        <taxon>Aculeata</taxon>
        <taxon>Formicoidea</taxon>
        <taxon>Formicidae</taxon>
        <taxon>Myrmicinae</taxon>
        <taxon>Acromyrmex</taxon>
    </lineage>
</organism>
<comment type="caution">
    <text evidence="5">The sequence shown here is derived from an EMBL/GenBank/DDBJ whole genome shotgun (WGS) entry which is preliminary data.</text>
</comment>
<dbReference type="Pfam" id="PF06400">
    <property type="entry name" value="Alpha-2-MRAP_N"/>
    <property type="match status" value="1"/>
</dbReference>
<feature type="chain" id="PRO_5032657269" evidence="2">
    <location>
        <begin position="18"/>
        <end position="352"/>
    </location>
</feature>
<keyword evidence="1" id="KW-0812">Transmembrane</keyword>
<dbReference type="EMBL" id="JAANIB010005224">
    <property type="protein sequence ID" value="KAG5332777.1"/>
    <property type="molecule type" value="Genomic_DNA"/>
</dbReference>
<dbReference type="Pfam" id="PF06401">
    <property type="entry name" value="Alpha-2-MRAP_C"/>
    <property type="match status" value="1"/>
</dbReference>
<dbReference type="CDD" id="cd14808">
    <property type="entry name" value="RAP_D3"/>
    <property type="match status" value="1"/>
</dbReference>
<dbReference type="PANTHER" id="PTHR16560">
    <property type="entry name" value="ALPHA-2-MACROGLOBULIN RECEPTOR-ASSOCIATED PROTEIN"/>
    <property type="match status" value="1"/>
</dbReference>
<gene>
    <name evidence="5" type="primary">Lrpap1</name>
    <name evidence="5" type="ORF">G6Z77_0008540</name>
</gene>
<evidence type="ECO:0000313" key="6">
    <source>
        <dbReference type="Proteomes" id="UP000670152"/>
    </source>
</evidence>
<dbReference type="GO" id="GO:0048019">
    <property type="term" value="F:receptor antagonist activity"/>
    <property type="evidence" value="ECO:0007669"/>
    <property type="project" value="InterPro"/>
</dbReference>
<keyword evidence="6" id="KW-1185">Reference proteome</keyword>
<feature type="domain" description="Alpha-2-macroglobulin receptor-associated protein" evidence="3">
    <location>
        <begin position="14"/>
        <end position="136"/>
    </location>
</feature>
<dbReference type="SUPFAM" id="SSF47045">
    <property type="entry name" value="RAP domain-like"/>
    <property type="match status" value="3"/>
</dbReference>
<dbReference type="Proteomes" id="UP000670152">
    <property type="component" value="Unassembled WGS sequence"/>
</dbReference>
<dbReference type="InterPro" id="IPR037999">
    <property type="entry name" value="RAP_D3"/>
</dbReference>
<evidence type="ECO:0000256" key="2">
    <source>
        <dbReference type="SAM" id="SignalP"/>
    </source>
</evidence>
<evidence type="ECO:0000259" key="3">
    <source>
        <dbReference type="Pfam" id="PF06400"/>
    </source>
</evidence>
<dbReference type="GO" id="GO:0008201">
    <property type="term" value="F:heparin binding"/>
    <property type="evidence" value="ECO:0007669"/>
    <property type="project" value="InterPro"/>
</dbReference>